<keyword evidence="4" id="KW-1185">Reference proteome</keyword>
<dbReference type="PANTHER" id="PTHR43658">
    <property type="entry name" value="SHORT-CHAIN DEHYDROGENASE/REDUCTASE"/>
    <property type="match status" value="1"/>
</dbReference>
<gene>
    <name evidence="3" type="ORF">H9Q72_010677</name>
</gene>
<sequence length="259" mass="27303">MPRDKIIVVTGGLSGLGAATVEKIVSLGAFVAVIDLQLPKIQDNESVNPKVKHFKADVSNTDDVKDATSSIILWSQTSGRDIAAVICCAGFLGPAKIISKKAKPLDMDKFQKVVNISLNGTLDVLRNLLPHMSAQEPDADGSRGVVITVSSAAAFDGQEGQVSYSAAKGAIAAMTLPLARDLSAWGIRAVCIAPGMFGTAMVAGMPDKAYESLKRSLEFPDRAGKPEEFASLVAHVIENKMLNGTVLRLDGGARMPSRL</sequence>
<dbReference type="PANTHER" id="PTHR43658:SF8">
    <property type="entry name" value="17-BETA-HYDROXYSTEROID DEHYDROGENASE 14-RELATED"/>
    <property type="match status" value="1"/>
</dbReference>
<reference evidence="3" key="2">
    <citation type="submission" date="2020-10" db="EMBL/GenBank/DDBJ databases">
        <authorList>
            <person name="Peck L.D."/>
            <person name="Nowell R.W."/>
            <person name="Flood J."/>
            <person name="Ryan M.J."/>
            <person name="Barraclough T.G."/>
        </authorList>
    </citation>
    <scope>NUCLEOTIDE SEQUENCE</scope>
    <source>
        <strain evidence="3">IMI 127659i</strain>
    </source>
</reference>
<evidence type="ECO:0000256" key="1">
    <source>
        <dbReference type="ARBA" id="ARBA00022857"/>
    </source>
</evidence>
<dbReference type="AlphaFoldDB" id="A0A9P7HKK4"/>
<dbReference type="Gene3D" id="3.40.50.720">
    <property type="entry name" value="NAD(P)-binding Rossmann-like Domain"/>
    <property type="match status" value="1"/>
</dbReference>
<dbReference type="InterPro" id="IPR002347">
    <property type="entry name" value="SDR_fam"/>
</dbReference>
<protein>
    <recommendedName>
        <fullName evidence="5">3-hydroxyacyl-CoA dehydrogenase type-2</fullName>
    </recommendedName>
</protein>
<name>A0A9P7HKK4_9HYPO</name>
<evidence type="ECO:0000313" key="3">
    <source>
        <dbReference type="EMBL" id="KAG5761201.1"/>
    </source>
</evidence>
<evidence type="ECO:0008006" key="5">
    <source>
        <dbReference type="Google" id="ProtNLM"/>
    </source>
</evidence>
<organism evidence="3 4">
    <name type="scientific">Fusarium xylarioides</name>
    <dbReference type="NCBI Taxonomy" id="221167"/>
    <lineage>
        <taxon>Eukaryota</taxon>
        <taxon>Fungi</taxon>
        <taxon>Dikarya</taxon>
        <taxon>Ascomycota</taxon>
        <taxon>Pezizomycotina</taxon>
        <taxon>Sordariomycetes</taxon>
        <taxon>Hypocreomycetidae</taxon>
        <taxon>Hypocreales</taxon>
        <taxon>Nectriaceae</taxon>
        <taxon>Fusarium</taxon>
        <taxon>Fusarium fujikuroi species complex</taxon>
    </lineage>
</organism>
<keyword evidence="1" id="KW-0521">NADP</keyword>
<dbReference type="EMBL" id="JADFTT010000471">
    <property type="protein sequence ID" value="KAG5761201.1"/>
    <property type="molecule type" value="Genomic_DNA"/>
</dbReference>
<dbReference type="PRINTS" id="PR00081">
    <property type="entry name" value="GDHRDH"/>
</dbReference>
<dbReference type="PROSITE" id="PS00061">
    <property type="entry name" value="ADH_SHORT"/>
    <property type="match status" value="1"/>
</dbReference>
<dbReference type="SUPFAM" id="SSF51735">
    <property type="entry name" value="NAD(P)-binding Rossmann-fold domains"/>
    <property type="match status" value="1"/>
</dbReference>
<accession>A0A9P7HKK4</accession>
<evidence type="ECO:0000256" key="2">
    <source>
        <dbReference type="ARBA" id="ARBA00023002"/>
    </source>
</evidence>
<proteinExistence type="predicted"/>
<comment type="caution">
    <text evidence="3">The sequence shown here is derived from an EMBL/GenBank/DDBJ whole genome shotgun (WGS) entry which is preliminary data.</text>
</comment>
<dbReference type="GO" id="GO:0016491">
    <property type="term" value="F:oxidoreductase activity"/>
    <property type="evidence" value="ECO:0007669"/>
    <property type="project" value="UniProtKB-KW"/>
</dbReference>
<dbReference type="OrthoDB" id="3819888at2759"/>
<evidence type="ECO:0000313" key="4">
    <source>
        <dbReference type="Proteomes" id="UP000750502"/>
    </source>
</evidence>
<keyword evidence="2" id="KW-0560">Oxidoreductase</keyword>
<dbReference type="Proteomes" id="UP000750502">
    <property type="component" value="Unassembled WGS sequence"/>
</dbReference>
<dbReference type="InterPro" id="IPR036291">
    <property type="entry name" value="NAD(P)-bd_dom_sf"/>
</dbReference>
<dbReference type="InterPro" id="IPR020904">
    <property type="entry name" value="Sc_DH/Rdtase_CS"/>
</dbReference>
<reference evidence="3" key="1">
    <citation type="journal article" date="2020" name="bioRxiv">
        <title>Historical genomics reveals the evolutionary mechanisms behind multiple outbreaks of the host-specific coffee wilt pathogen Fusarium xylarioides.</title>
        <authorList>
            <person name="Peck D."/>
            <person name="Nowell R.W."/>
            <person name="Flood J."/>
            <person name="Ryan M.J."/>
            <person name="Barraclough T.G."/>
        </authorList>
    </citation>
    <scope>NUCLEOTIDE SEQUENCE</scope>
    <source>
        <strain evidence="3">IMI 127659i</strain>
    </source>
</reference>
<dbReference type="Pfam" id="PF00106">
    <property type="entry name" value="adh_short"/>
    <property type="match status" value="1"/>
</dbReference>